<gene>
    <name evidence="2" type="ORF">LCGC14_0721670</name>
</gene>
<evidence type="ECO:0000313" key="2">
    <source>
        <dbReference type="EMBL" id="KKN41600.1"/>
    </source>
</evidence>
<feature type="transmembrane region" description="Helical" evidence="1">
    <location>
        <begin position="81"/>
        <end position="99"/>
    </location>
</feature>
<feature type="transmembrane region" description="Helical" evidence="1">
    <location>
        <begin position="12"/>
        <end position="31"/>
    </location>
</feature>
<feature type="transmembrane region" description="Helical" evidence="1">
    <location>
        <begin position="141"/>
        <end position="159"/>
    </location>
</feature>
<protein>
    <submittedName>
        <fullName evidence="2">Uncharacterized protein</fullName>
    </submittedName>
</protein>
<keyword evidence="1" id="KW-1133">Transmembrane helix</keyword>
<evidence type="ECO:0000256" key="1">
    <source>
        <dbReference type="SAM" id="Phobius"/>
    </source>
</evidence>
<proteinExistence type="predicted"/>
<feature type="transmembrane region" description="Helical" evidence="1">
    <location>
        <begin position="51"/>
        <end position="69"/>
    </location>
</feature>
<accession>A0A0F9QC83</accession>
<feature type="transmembrane region" description="Helical" evidence="1">
    <location>
        <begin position="179"/>
        <end position="199"/>
    </location>
</feature>
<keyword evidence="1" id="KW-0812">Transmembrane</keyword>
<name>A0A0F9QC83_9ZZZZ</name>
<keyword evidence="1" id="KW-0472">Membrane</keyword>
<comment type="caution">
    <text evidence="2">The sequence shown here is derived from an EMBL/GenBank/DDBJ whole genome shotgun (WGS) entry which is preliminary data.</text>
</comment>
<feature type="transmembrane region" description="Helical" evidence="1">
    <location>
        <begin position="105"/>
        <end position="126"/>
    </location>
</feature>
<dbReference type="AlphaFoldDB" id="A0A0F9QC83"/>
<sequence length="205" mass="24859">MMRYPKYFDTSLKYFPILILYTLLNELLGVLIYKFDTFSLEFNNMYSDNYIVIYTIYNILFFLYFFYLFRFYITNEAFKKLIKYGSMFFLATCLINPVFQNLYTQYQYFIFFSGALLLIMSVLLYIKEQKENGFQNLKNNVLFWIGLGLLLYHVGYIPIKVIRFQNELTGQTEISTLRTIHFMLLVFMYTCFIIGFLRLKKRLPR</sequence>
<dbReference type="EMBL" id="LAZR01001638">
    <property type="protein sequence ID" value="KKN41600.1"/>
    <property type="molecule type" value="Genomic_DNA"/>
</dbReference>
<reference evidence="2" key="1">
    <citation type="journal article" date="2015" name="Nature">
        <title>Complex archaea that bridge the gap between prokaryotes and eukaryotes.</title>
        <authorList>
            <person name="Spang A."/>
            <person name="Saw J.H."/>
            <person name="Jorgensen S.L."/>
            <person name="Zaremba-Niedzwiedzka K."/>
            <person name="Martijn J."/>
            <person name="Lind A.E."/>
            <person name="van Eijk R."/>
            <person name="Schleper C."/>
            <person name="Guy L."/>
            <person name="Ettema T.J."/>
        </authorList>
    </citation>
    <scope>NUCLEOTIDE SEQUENCE</scope>
</reference>
<organism evidence="2">
    <name type="scientific">marine sediment metagenome</name>
    <dbReference type="NCBI Taxonomy" id="412755"/>
    <lineage>
        <taxon>unclassified sequences</taxon>
        <taxon>metagenomes</taxon>
        <taxon>ecological metagenomes</taxon>
    </lineage>
</organism>